<feature type="compositionally biased region" description="Basic and acidic residues" evidence="1">
    <location>
        <begin position="245"/>
        <end position="260"/>
    </location>
</feature>
<feature type="compositionally biased region" description="Acidic residues" evidence="1">
    <location>
        <begin position="1862"/>
        <end position="1874"/>
    </location>
</feature>
<feature type="compositionally biased region" description="Basic and acidic residues" evidence="1">
    <location>
        <begin position="1284"/>
        <end position="1305"/>
    </location>
</feature>
<feature type="compositionally biased region" description="Low complexity" evidence="1">
    <location>
        <begin position="1908"/>
        <end position="1919"/>
    </location>
</feature>
<feature type="compositionally biased region" description="Basic and acidic residues" evidence="1">
    <location>
        <begin position="358"/>
        <end position="380"/>
    </location>
</feature>
<feature type="compositionally biased region" description="Basic and acidic residues" evidence="1">
    <location>
        <begin position="1416"/>
        <end position="1439"/>
    </location>
</feature>
<feature type="region of interest" description="Disordered" evidence="1">
    <location>
        <begin position="829"/>
        <end position="932"/>
    </location>
</feature>
<feature type="region of interest" description="Disordered" evidence="1">
    <location>
        <begin position="764"/>
        <end position="802"/>
    </location>
</feature>
<feature type="compositionally biased region" description="Low complexity" evidence="1">
    <location>
        <begin position="228"/>
        <end position="242"/>
    </location>
</feature>
<reference evidence="2" key="1">
    <citation type="journal article" date="2023" name="G3 (Bethesda)">
        <title>A reference genome for the long-term kleptoplast-retaining sea slug Elysia crispata morphotype clarki.</title>
        <authorList>
            <person name="Eastman K.E."/>
            <person name="Pendleton A.L."/>
            <person name="Shaikh M.A."/>
            <person name="Suttiyut T."/>
            <person name="Ogas R."/>
            <person name="Tomko P."/>
            <person name="Gavelis G."/>
            <person name="Widhalm J.R."/>
            <person name="Wisecaver J.H."/>
        </authorList>
    </citation>
    <scope>NUCLEOTIDE SEQUENCE</scope>
    <source>
        <strain evidence="2">ECLA1</strain>
    </source>
</reference>
<evidence type="ECO:0000256" key="1">
    <source>
        <dbReference type="SAM" id="MobiDB-lite"/>
    </source>
</evidence>
<feature type="compositionally biased region" description="Polar residues" evidence="1">
    <location>
        <begin position="1885"/>
        <end position="1899"/>
    </location>
</feature>
<feature type="compositionally biased region" description="Acidic residues" evidence="1">
    <location>
        <begin position="263"/>
        <end position="273"/>
    </location>
</feature>
<feature type="compositionally biased region" description="Basic and acidic residues" evidence="1">
    <location>
        <begin position="111"/>
        <end position="140"/>
    </location>
</feature>
<gene>
    <name evidence="2" type="ORF">RRG08_052630</name>
</gene>
<feature type="compositionally biased region" description="Polar residues" evidence="1">
    <location>
        <begin position="764"/>
        <end position="779"/>
    </location>
</feature>
<feature type="compositionally biased region" description="Basic residues" evidence="1">
    <location>
        <begin position="1564"/>
        <end position="1573"/>
    </location>
</feature>
<feature type="compositionally biased region" description="Polar residues" evidence="1">
    <location>
        <begin position="1233"/>
        <end position="1243"/>
    </location>
</feature>
<feature type="compositionally biased region" description="Basic and acidic residues" evidence="1">
    <location>
        <begin position="899"/>
        <end position="908"/>
    </location>
</feature>
<feature type="compositionally biased region" description="Basic and acidic residues" evidence="1">
    <location>
        <begin position="829"/>
        <end position="858"/>
    </location>
</feature>
<feature type="compositionally biased region" description="Polar residues" evidence="1">
    <location>
        <begin position="1955"/>
        <end position="1966"/>
    </location>
</feature>
<feature type="region of interest" description="Disordered" evidence="1">
    <location>
        <begin position="1646"/>
        <end position="1682"/>
    </location>
</feature>
<dbReference type="Proteomes" id="UP001283361">
    <property type="component" value="Unassembled WGS sequence"/>
</dbReference>
<evidence type="ECO:0000313" key="3">
    <source>
        <dbReference type="Proteomes" id="UP001283361"/>
    </source>
</evidence>
<feature type="compositionally biased region" description="Basic and acidic residues" evidence="1">
    <location>
        <begin position="674"/>
        <end position="686"/>
    </location>
</feature>
<feature type="region of interest" description="Disordered" evidence="1">
    <location>
        <begin position="949"/>
        <end position="1070"/>
    </location>
</feature>
<feature type="compositionally biased region" description="Basic and acidic residues" evidence="1">
    <location>
        <begin position="153"/>
        <end position="176"/>
    </location>
</feature>
<feature type="compositionally biased region" description="Basic and acidic residues" evidence="1">
    <location>
        <begin position="489"/>
        <end position="530"/>
    </location>
</feature>
<accession>A0AAE1AG42</accession>
<feature type="region of interest" description="Disordered" evidence="1">
    <location>
        <begin position="1226"/>
        <end position="1246"/>
    </location>
</feature>
<sequence>MIEWYKLLELGQEQGTLLHSLCVTLTRSKFTGHTGHLNCSNFSRDRALPQEDYAIKNPETPERGEDEYNEGLKPQARSSKGHNSKAASAKSVGKRKSGSKSRQVSDSGSSCREDESYYEYKQRMLRKARADRESAAEKSDSSNSSSDSSGEGSARDGRKHHDDRTFSTSARKESGKPRSARSQASSKGDSVASHPRGSPKKRSSTYSGPGQAEPVRRATDVEDERRGAATTTTAAADAACGTAGRGERGERGARAHRGPDAGDTADEVSDIESEIAASPRKSGRAGNECETAQGGVPASGGMSGLRDGSMCGYTRDKDVIHNGRASLEQSKDSSKVAESFRSKKSREGRSKSIQLENEGNHGSKLDLNSDRLDGFTEKSKKNQKKPRTKKEISTKIMKTPVANTTSPKRETSVERREEIEINDPTALSARDGLEDSFVKNGDVTISGGNSAGYHRNSPAKTSPVVTPTWQQVLDAAEGEETGGLQLNLDPKEQTSQRGERGCTLTDREEVKDAESAESDRRGTRLPHDPAEWAIYQGGRPVKTSAMLDETKYSGDREVEEEEQRAGLRDGESKKAAAVGSSSKLRSAKVRSNISCKQVNSLLDKPEFSSDDIDQTVGFESSELCREDEAKSQDIALNYECKPMFCSKITSIPMPKTGENKYLNKQSGAQRRRKSESLKANLRDSSKRNGQFYGDLSYPESVIPGFAGDSLSDNDEDETYSRLGPLEDRANLSDQERDLAGPKNYVLTSSSPKVKIAVSSATSMTENTEVEQETSPQASIAGQGGGGVKRHDAILDSEGDTDPDALTYRVLIGEEGIALRKSAEIEEIERMKREEEKVVQARNQLDDVRGKTRSGDKQKTKTAQQSGLSKSEREVHPSIREAGSRQYRRDPESYYSPKYPRLDSERSELEVTAGGESGRPVRHPQLPACPATNSSSLAFRHSFVEEPAPRIFRPGIDDKNRIQSHVTPRSVSDAQNAASEADTSGALNVGYEDQTNQDGDRMNNSGSVQCDHTKDVQSKSEPGTFVSVDEFSGGVVKEKAKTPSSSGSSSDTSQISSSSESTSESSEQAQAEIVGTRYVDKEGSRYARHHKAFKEAPLIGQAEFAETGATVSVLTPCDRSGLPIHSPAAAGGGGPQVGKDIIDGDDVDAIHSHEVGDMNGQLNVREIPNLSVNTPGLEYDHADREFEKLQHEKKRLQAGKTEKCVAEEKTDVNEPNERRILIPCKNADGEYAPSENTAETNSEGFPTRVEDREEDTNIHENLNLENSAKLQNSDISDLTFKAQKEITSSRDNCEAKVEENARKSESEATQGKATTSETPRSMTGADLLDMYLGKRRDSSPRTDTAKQVEIVLPAVENEEETEEREDQDQETDEARKPTDSDSKYDGGDDERLNVSTIAEGAVKSQNASEMCDMEGSNTKDYKTPVTEENKPRSSPRHRESVTATNLMDLWLGGGRARQTREKMDHVMHHVSDGDSSHEDLPGQDIDSNLNVLKNLLVENINSGNDVANADRKQDPDGVGKDDVDGGRNQEVYLQEDSQTRRDSHADDDDSGSSSCQQDDAVKMSTKAKKMKKVKINREKGSSIVEETPQISADNIVKKAPENITGTENTRETCQDVDNEGVAVRKSSIPDVFIITADGNKIPSILNASGEDEELSGPEGSGESERETIVEAENKTGVDSPGESEREIIVEAENKTGQDSPSFASDVSGMDALIECLEMELNGTQDGTQPIVVSGGSVENTGEVIGSSGVGQDQDTSTVLSTEREVDALFLKHDLSEKTGGQQLIKDTSDVEVLDEIDLLLLEEKQTHVDISAPKDQKDLENTQNCAPTPDPAEGTALDDKAQTTLPKQTELAETVSDSLGSLEDAETISGEDEDDAARRYVERILQSVTVPGSSDVSNDSPHGPRQIESTSTDSCSNTNSQDENVHVVSVDQDRDLAGLEAVPMEDAPSQLEFDGSDNSVTPRTSTLHVAGSEHSERRKQRKLTVSFAVDEEVDVDGERSETETDDVPWESVDDGAKEDAYERLERQLERSLQIS</sequence>
<proteinExistence type="predicted"/>
<feature type="compositionally biased region" description="Basic and acidic residues" evidence="1">
    <location>
        <begin position="724"/>
        <end position="739"/>
    </location>
</feature>
<feature type="compositionally biased region" description="Basic and acidic residues" evidence="1">
    <location>
        <begin position="869"/>
        <end position="891"/>
    </location>
</feature>
<name>A0AAE1AG42_9GAST</name>
<feature type="compositionally biased region" description="Basic and acidic residues" evidence="1">
    <location>
        <begin position="1331"/>
        <end position="1345"/>
    </location>
</feature>
<feature type="compositionally biased region" description="Basic and acidic residues" evidence="1">
    <location>
        <begin position="1507"/>
        <end position="1526"/>
    </location>
</feature>
<feature type="compositionally biased region" description="Low complexity" evidence="1">
    <location>
        <begin position="141"/>
        <end position="152"/>
    </location>
</feature>
<feature type="region of interest" description="Disordered" evidence="1">
    <location>
        <begin position="1806"/>
        <end position="2017"/>
    </location>
</feature>
<feature type="compositionally biased region" description="Low complexity" evidence="1">
    <location>
        <begin position="1041"/>
        <end position="1066"/>
    </location>
</feature>
<feature type="compositionally biased region" description="Acidic residues" evidence="1">
    <location>
        <begin position="1355"/>
        <end position="1370"/>
    </location>
</feature>
<feature type="compositionally biased region" description="Basic and acidic residues" evidence="1">
    <location>
        <begin position="1806"/>
        <end position="1819"/>
    </location>
</feature>
<dbReference type="EMBL" id="JAWDGP010001916">
    <property type="protein sequence ID" value="KAK3786997.1"/>
    <property type="molecule type" value="Genomic_DNA"/>
</dbReference>
<feature type="compositionally biased region" description="Basic and acidic residues" evidence="1">
    <location>
        <begin position="329"/>
        <end position="350"/>
    </location>
</feature>
<feature type="compositionally biased region" description="Polar residues" evidence="1">
    <location>
        <begin position="1306"/>
        <end position="1320"/>
    </location>
</feature>
<protein>
    <submittedName>
        <fullName evidence="2">Uncharacterized protein</fullName>
    </submittedName>
</protein>
<evidence type="ECO:0000313" key="2">
    <source>
        <dbReference type="EMBL" id="KAK3786997.1"/>
    </source>
</evidence>
<feature type="compositionally biased region" description="Basic and acidic residues" evidence="1">
    <location>
        <begin position="407"/>
        <end position="419"/>
    </location>
</feature>
<feature type="compositionally biased region" description="Polar residues" evidence="1">
    <location>
        <begin position="992"/>
        <end position="1009"/>
    </location>
</feature>
<feature type="compositionally biased region" description="Low complexity" evidence="1">
    <location>
        <begin position="1550"/>
        <end position="1563"/>
    </location>
</feature>
<comment type="caution">
    <text evidence="2">The sequence shown here is derived from an EMBL/GenBank/DDBJ whole genome shotgun (WGS) entry which is preliminary data.</text>
</comment>
<feature type="compositionally biased region" description="Acidic residues" evidence="1">
    <location>
        <begin position="2002"/>
        <end position="2012"/>
    </location>
</feature>
<feature type="region of interest" description="Disordered" evidence="1">
    <location>
        <begin position="1284"/>
        <end position="1440"/>
    </location>
</feature>
<feature type="compositionally biased region" description="Basic and acidic residues" evidence="1">
    <location>
        <begin position="1371"/>
        <end position="1391"/>
    </location>
</feature>
<feature type="region of interest" description="Disordered" evidence="1">
    <location>
        <begin position="54"/>
        <end position="583"/>
    </location>
</feature>
<feature type="compositionally biased region" description="Basic and acidic residues" evidence="1">
    <location>
        <begin position="1661"/>
        <end position="1674"/>
    </location>
</feature>
<feature type="compositionally biased region" description="Polar residues" evidence="1">
    <location>
        <begin position="1748"/>
        <end position="1757"/>
    </location>
</feature>
<organism evidence="2 3">
    <name type="scientific">Elysia crispata</name>
    <name type="common">lettuce slug</name>
    <dbReference type="NCBI Taxonomy" id="231223"/>
    <lineage>
        <taxon>Eukaryota</taxon>
        <taxon>Metazoa</taxon>
        <taxon>Spiralia</taxon>
        <taxon>Lophotrochozoa</taxon>
        <taxon>Mollusca</taxon>
        <taxon>Gastropoda</taxon>
        <taxon>Heterobranchia</taxon>
        <taxon>Euthyneura</taxon>
        <taxon>Panpulmonata</taxon>
        <taxon>Sacoglossa</taxon>
        <taxon>Placobranchoidea</taxon>
        <taxon>Plakobranchidae</taxon>
        <taxon>Elysia</taxon>
    </lineage>
</organism>
<feature type="compositionally biased region" description="Basic and acidic residues" evidence="1">
    <location>
        <begin position="563"/>
        <end position="574"/>
    </location>
</feature>
<keyword evidence="3" id="KW-1185">Reference proteome</keyword>
<feature type="compositionally biased region" description="Basic and acidic residues" evidence="1">
    <location>
        <begin position="214"/>
        <end position="227"/>
    </location>
</feature>
<feature type="region of interest" description="Disordered" evidence="1">
    <location>
        <begin position="1723"/>
        <end position="1757"/>
    </location>
</feature>
<feature type="compositionally biased region" description="Polar residues" evidence="1">
    <location>
        <begin position="458"/>
        <end position="471"/>
    </location>
</feature>
<feature type="compositionally biased region" description="Polar residues" evidence="1">
    <location>
        <begin position="962"/>
        <end position="985"/>
    </location>
</feature>
<feature type="region of interest" description="Disordered" evidence="1">
    <location>
        <begin position="1503"/>
        <end position="1573"/>
    </location>
</feature>
<feature type="region of interest" description="Disordered" evidence="1">
    <location>
        <begin position="649"/>
        <end position="745"/>
    </location>
</feature>